<feature type="domain" description="BED-type" evidence="8">
    <location>
        <begin position="206"/>
        <end position="257"/>
    </location>
</feature>
<proteinExistence type="predicted"/>
<dbReference type="InterPro" id="IPR013083">
    <property type="entry name" value="Znf_RING/FYVE/PHD"/>
</dbReference>
<dbReference type="EMBL" id="JACEFO010001880">
    <property type="protein sequence ID" value="KAF8696633.1"/>
    <property type="molecule type" value="Genomic_DNA"/>
</dbReference>
<evidence type="ECO:0000259" key="7">
    <source>
        <dbReference type="PROSITE" id="PS50089"/>
    </source>
</evidence>
<dbReference type="AlphaFoldDB" id="A0A835BP91"/>
<evidence type="ECO:0000256" key="1">
    <source>
        <dbReference type="ARBA" id="ARBA00022723"/>
    </source>
</evidence>
<dbReference type="PROSITE" id="PS50089">
    <property type="entry name" value="ZF_RING_2"/>
    <property type="match status" value="1"/>
</dbReference>
<dbReference type="GO" id="GO:0008270">
    <property type="term" value="F:zinc ion binding"/>
    <property type="evidence" value="ECO:0007669"/>
    <property type="project" value="UniProtKB-KW"/>
</dbReference>
<dbReference type="InterPro" id="IPR011011">
    <property type="entry name" value="Znf_FYVE_PHD"/>
</dbReference>
<protein>
    <submittedName>
        <fullName evidence="9">Uncharacterized protein</fullName>
    </submittedName>
</protein>
<dbReference type="PROSITE" id="PS50016">
    <property type="entry name" value="ZF_PHD_2"/>
    <property type="match status" value="3"/>
</dbReference>
<keyword evidence="10" id="KW-1185">Reference proteome</keyword>
<dbReference type="Proteomes" id="UP000636709">
    <property type="component" value="Unassembled WGS sequence"/>
</dbReference>
<dbReference type="SMART" id="SM00249">
    <property type="entry name" value="PHD"/>
    <property type="match status" value="3"/>
</dbReference>
<feature type="compositionally biased region" description="Polar residues" evidence="5">
    <location>
        <begin position="150"/>
        <end position="162"/>
    </location>
</feature>
<accession>A0A835BP91</accession>
<feature type="region of interest" description="Disordered" evidence="5">
    <location>
        <begin position="365"/>
        <end position="400"/>
    </location>
</feature>
<name>A0A835BP91_9POAL</name>
<evidence type="ECO:0000313" key="10">
    <source>
        <dbReference type="Proteomes" id="UP000636709"/>
    </source>
</evidence>
<dbReference type="PANTHER" id="PTHR46951">
    <property type="entry name" value="BED-TYPE DOMAIN-CONTAINING PROTEIN"/>
    <property type="match status" value="1"/>
</dbReference>
<organism evidence="9 10">
    <name type="scientific">Digitaria exilis</name>
    <dbReference type="NCBI Taxonomy" id="1010633"/>
    <lineage>
        <taxon>Eukaryota</taxon>
        <taxon>Viridiplantae</taxon>
        <taxon>Streptophyta</taxon>
        <taxon>Embryophyta</taxon>
        <taxon>Tracheophyta</taxon>
        <taxon>Spermatophyta</taxon>
        <taxon>Magnoliopsida</taxon>
        <taxon>Liliopsida</taxon>
        <taxon>Poales</taxon>
        <taxon>Poaceae</taxon>
        <taxon>PACMAD clade</taxon>
        <taxon>Panicoideae</taxon>
        <taxon>Panicodae</taxon>
        <taxon>Paniceae</taxon>
        <taxon>Anthephorinae</taxon>
        <taxon>Digitaria</taxon>
    </lineage>
</organism>
<evidence type="ECO:0000259" key="8">
    <source>
        <dbReference type="PROSITE" id="PS50808"/>
    </source>
</evidence>
<dbReference type="PANTHER" id="PTHR46951:SF3">
    <property type="entry name" value="OS01G0547200 PROTEIN"/>
    <property type="match status" value="1"/>
</dbReference>
<comment type="caution">
    <text evidence="9">The sequence shown here is derived from an EMBL/GenBank/DDBJ whole genome shotgun (WGS) entry which is preliminary data.</text>
</comment>
<dbReference type="OrthoDB" id="1903104at2759"/>
<gene>
    <name evidence="9" type="ORF">HU200_036251</name>
</gene>
<dbReference type="InterPro" id="IPR001841">
    <property type="entry name" value="Znf_RING"/>
</dbReference>
<keyword evidence="1" id="KW-0479">Metal-binding</keyword>
<dbReference type="InterPro" id="IPR019787">
    <property type="entry name" value="Znf_PHD-finger"/>
</dbReference>
<sequence length="1212" mass="135912">MMDNEGSRAIKKVHFRDSSSQVPLITYKRRRRQEPQLPQQSEPQPEPEPEPEPEHNPGDVPVQQSKDTFWKSRDMGWKYGIMIDENRQHWKCTYCGLIRYGGGVSRLKRHLAGDLDVKMCPKVPADVVEEIREHLQEKRESRRKRAAENGGNNVNTKSSSDDANVEKGLQPTDSVLPAGMGTTVLEEATNQMSHQDPAYPRVPILRGRDIGWEHAVDLDGNKRRWQCKFCSLCRSGGVTTLKAHLIDDSCPNVPKEISKKVSNFIEEKRATRLLLNNYTFSVGEDEVFNTQTQGDRTVEYENDQTPSRNATHVQTLDECVNEMVPGSSQCGEESSGQSVGHCDQPKEQWALDHGRMDPVINKKSNILDTNTNNSEKTKMEAGSSQYVGESSGQPVEHGDHPEEQLAVNHGSMDQVVSNKNKILDKSTDNSQKTKILKPCRKSVFNTRKHIIIIDEVASHWRCRYCGMDGYGKKFRLHYHLAGAFRHPKCPNVPREVFAKARRHVLTKRRPKMNKAEQQIPSKQFGEEQQINGPLFGNQSQLSVTNESNEVHNHPARLRGSAWEHSLIYEKEKGHWKCKWCGAEGYHGVTRLKWHLVGWQNLPQCTDVPNDVAKKIRDLMLSKEKKKARVSGLFVSNGSCDVLCSSKSSELDEDHLTLTMHGGCSSPAFDQANSESKTSVLPNTILLLQESADPQECHEQQSKQVATPTKKCIVQPMMEEQPHRNGLYGDTNNSEEQRSGCSASECWGYVLDGLMDLHLPDAQEDAGIATCIRDALLYGCAEFGTVASKVEMDSEKTVTANTAKCQNVLMNLLRSENFALLCSVLCRTVHQDAERTRYFDFGLIDSRMKNGNYGHEPELFMHDLKLLWEDLKMAGQDIIHLANKLSSLTEESYKKLVRRDGGSSDGEPNGAVMISSEPQNLVQSDGLVPSASQAFNHLDQPGPSGLSDVHNTCNQCRKEARDGSILKCSRCMLSWHISCIEPPDPSISTGSWCCKSCSTTCIEPVEDCLHGDCVVCNRLEVCRSPKCEDAPHDNSRAMVVSNVNSVEGPELAEIDTGGSCKICGDPEDDDKRFLICGHSHCLYKYYHIRCLKSKQIAGDVQRGKPCWYCPSCLCRVCLSDKDDHLTILCDSCDEAYHIYCITPRRTSIPKGRWYCSSCSAEKAKEGMKQYRRTLKLHQKDNAGQQSTSYEGLDLLLSAVEQLSADEQLVTCTN</sequence>
<dbReference type="PROSITE" id="PS50808">
    <property type="entry name" value="ZF_BED"/>
    <property type="match status" value="2"/>
</dbReference>
<evidence type="ECO:0000259" key="6">
    <source>
        <dbReference type="PROSITE" id="PS50016"/>
    </source>
</evidence>
<feature type="domain" description="PHD-type" evidence="6">
    <location>
        <begin position="1110"/>
        <end position="1160"/>
    </location>
</feature>
<evidence type="ECO:0000313" key="9">
    <source>
        <dbReference type="EMBL" id="KAF8696633.1"/>
    </source>
</evidence>
<evidence type="ECO:0000256" key="2">
    <source>
        <dbReference type="ARBA" id="ARBA00022771"/>
    </source>
</evidence>
<feature type="region of interest" description="Disordered" evidence="5">
    <location>
        <begin position="137"/>
        <end position="177"/>
    </location>
</feature>
<reference evidence="9" key="1">
    <citation type="submission" date="2020-07" db="EMBL/GenBank/DDBJ databases">
        <title>Genome sequence and genetic diversity analysis of an under-domesticated orphan crop, white fonio (Digitaria exilis).</title>
        <authorList>
            <person name="Bennetzen J.L."/>
            <person name="Chen S."/>
            <person name="Ma X."/>
            <person name="Wang X."/>
            <person name="Yssel A.E.J."/>
            <person name="Chaluvadi S.R."/>
            <person name="Johnson M."/>
            <person name="Gangashetty P."/>
            <person name="Hamidou F."/>
            <person name="Sanogo M.D."/>
            <person name="Zwaenepoel A."/>
            <person name="Wallace J."/>
            <person name="Van De Peer Y."/>
            <person name="Van Deynze A."/>
        </authorList>
    </citation>
    <scope>NUCLEOTIDE SEQUENCE</scope>
    <source>
        <tissue evidence="9">Leaves</tissue>
    </source>
</reference>
<feature type="domain" description="BED-type" evidence="8">
    <location>
        <begin position="71"/>
        <end position="127"/>
    </location>
</feature>
<feature type="compositionally biased region" description="Polar residues" evidence="5">
    <location>
        <begin position="365"/>
        <end position="374"/>
    </location>
</feature>
<dbReference type="Pfam" id="PF00628">
    <property type="entry name" value="PHD"/>
    <property type="match status" value="2"/>
</dbReference>
<keyword evidence="3" id="KW-0862">Zinc</keyword>
<feature type="domain" description="RING-type" evidence="7">
    <location>
        <begin position="1059"/>
        <end position="1111"/>
    </location>
</feature>
<feature type="region of interest" description="Disordered" evidence="5">
    <location>
        <begin position="1"/>
        <end position="67"/>
    </location>
</feature>
<dbReference type="Gene3D" id="3.30.40.10">
    <property type="entry name" value="Zinc/RING finger domain, C3HC4 (zinc finger)"/>
    <property type="match status" value="2"/>
</dbReference>
<feature type="domain" description="PHD-type" evidence="6">
    <location>
        <begin position="949"/>
        <end position="999"/>
    </location>
</feature>
<evidence type="ECO:0000256" key="5">
    <source>
        <dbReference type="SAM" id="MobiDB-lite"/>
    </source>
</evidence>
<feature type="compositionally biased region" description="Polar residues" evidence="5">
    <location>
        <begin position="382"/>
        <end position="393"/>
    </location>
</feature>
<feature type="domain" description="PHD-type" evidence="6">
    <location>
        <begin position="1056"/>
        <end position="1114"/>
    </location>
</feature>
<dbReference type="GO" id="GO:0003677">
    <property type="term" value="F:DNA binding"/>
    <property type="evidence" value="ECO:0007669"/>
    <property type="project" value="InterPro"/>
</dbReference>
<dbReference type="SUPFAM" id="SSF57903">
    <property type="entry name" value="FYVE/PHD zinc finger"/>
    <property type="match status" value="3"/>
</dbReference>
<evidence type="ECO:0000256" key="3">
    <source>
        <dbReference type="ARBA" id="ARBA00022833"/>
    </source>
</evidence>
<evidence type="ECO:0000256" key="4">
    <source>
        <dbReference type="PROSITE-ProRule" id="PRU00175"/>
    </source>
</evidence>
<dbReference type="InterPro" id="IPR003656">
    <property type="entry name" value="Znf_BED"/>
</dbReference>
<keyword evidence="2 4" id="KW-0863">Zinc-finger</keyword>
<dbReference type="InterPro" id="IPR001965">
    <property type="entry name" value="Znf_PHD"/>
</dbReference>